<organism evidence="2 3">
    <name type="scientific">Acidithrix ferrooxidans</name>
    <dbReference type="NCBI Taxonomy" id="1280514"/>
    <lineage>
        <taxon>Bacteria</taxon>
        <taxon>Bacillati</taxon>
        <taxon>Actinomycetota</taxon>
        <taxon>Acidimicrobiia</taxon>
        <taxon>Acidimicrobiales</taxon>
        <taxon>Acidimicrobiaceae</taxon>
        <taxon>Acidithrix</taxon>
    </lineage>
</organism>
<sequence length="112" mass="11926">MGNHNNISVANLISSFRLATSSSIPMIGAEKAITEPNRMAISYLIAAFGDEAPFLSFPSIARFESKLKRLLAISRSPIFSPCTSGMGRFFDAVGGLIELCDVAPSRAKGPCT</sequence>
<dbReference type="InterPro" id="IPR055128">
    <property type="entry name" value="HypF_C_2"/>
</dbReference>
<keyword evidence="3" id="KW-1185">Reference proteome</keyword>
<reference evidence="2 3" key="1">
    <citation type="submission" date="2015-01" db="EMBL/GenBank/DDBJ databases">
        <title>Draft genome of the acidophilic iron oxidizer Acidithrix ferrooxidans strain Py-F3.</title>
        <authorList>
            <person name="Poehlein A."/>
            <person name="Eisen S."/>
            <person name="Schloemann M."/>
            <person name="Johnson B.D."/>
            <person name="Daniel R."/>
            <person name="Muehling M."/>
        </authorList>
    </citation>
    <scope>NUCLEOTIDE SEQUENCE [LARGE SCALE GENOMIC DNA]</scope>
    <source>
        <strain evidence="2 3">Py-F3</strain>
    </source>
</reference>
<proteinExistence type="predicted"/>
<dbReference type="PANTHER" id="PTHR42959:SF1">
    <property type="entry name" value="CARBAMOYLTRANSFERASE HYPF"/>
    <property type="match status" value="1"/>
</dbReference>
<dbReference type="STRING" id="1280514.AXFE_04890"/>
<dbReference type="GO" id="GO:0051604">
    <property type="term" value="P:protein maturation"/>
    <property type="evidence" value="ECO:0007669"/>
    <property type="project" value="TreeGrafter"/>
</dbReference>
<accession>A0A0D8HN51</accession>
<comment type="caution">
    <text evidence="2">The sequence shown here is derived from an EMBL/GenBank/DDBJ whole genome shotgun (WGS) entry which is preliminary data.</text>
</comment>
<dbReference type="GO" id="GO:0008270">
    <property type="term" value="F:zinc ion binding"/>
    <property type="evidence" value="ECO:0007669"/>
    <property type="project" value="TreeGrafter"/>
</dbReference>
<feature type="domain" description="Carbamoyltransferase Kae1-like" evidence="1">
    <location>
        <begin position="16"/>
        <end position="102"/>
    </location>
</feature>
<dbReference type="Pfam" id="PF22521">
    <property type="entry name" value="HypF_C_2"/>
    <property type="match status" value="1"/>
</dbReference>
<dbReference type="Gene3D" id="1.10.357.160">
    <property type="match status" value="1"/>
</dbReference>
<dbReference type="GO" id="GO:0016743">
    <property type="term" value="F:carboxyl- or carbamoyltransferase activity"/>
    <property type="evidence" value="ECO:0007669"/>
    <property type="project" value="TreeGrafter"/>
</dbReference>
<dbReference type="Proteomes" id="UP000032360">
    <property type="component" value="Unassembled WGS sequence"/>
</dbReference>
<dbReference type="OrthoDB" id="9808093at2"/>
<evidence type="ECO:0000313" key="3">
    <source>
        <dbReference type="Proteomes" id="UP000032360"/>
    </source>
</evidence>
<evidence type="ECO:0000313" key="2">
    <source>
        <dbReference type="EMBL" id="KJF18541.1"/>
    </source>
</evidence>
<name>A0A0D8HN51_9ACTN</name>
<dbReference type="PANTHER" id="PTHR42959">
    <property type="entry name" value="CARBAMOYLTRANSFERASE"/>
    <property type="match status" value="1"/>
</dbReference>
<protein>
    <recommendedName>
        <fullName evidence="1">Carbamoyltransferase Kae1-like domain-containing protein</fullName>
    </recommendedName>
</protein>
<dbReference type="InterPro" id="IPR051060">
    <property type="entry name" value="Carbamoyltrans_HypF-like"/>
</dbReference>
<evidence type="ECO:0000259" key="1">
    <source>
        <dbReference type="Pfam" id="PF22521"/>
    </source>
</evidence>
<dbReference type="AlphaFoldDB" id="A0A0D8HN51"/>
<gene>
    <name evidence="2" type="ORF">AXFE_04890</name>
</gene>
<dbReference type="EMBL" id="JXYS01000012">
    <property type="protein sequence ID" value="KJF18541.1"/>
    <property type="molecule type" value="Genomic_DNA"/>
</dbReference>